<feature type="transmembrane region" description="Helical" evidence="7">
    <location>
        <begin position="305"/>
        <end position="326"/>
    </location>
</feature>
<dbReference type="PANTHER" id="PTHR42718">
    <property type="entry name" value="MAJOR FACILITATOR SUPERFAMILY MULTIDRUG TRANSPORTER MFSC"/>
    <property type="match status" value="1"/>
</dbReference>
<evidence type="ECO:0000313" key="9">
    <source>
        <dbReference type="EMBL" id="KRK40123.1"/>
    </source>
</evidence>
<dbReference type="GO" id="GO:0022857">
    <property type="term" value="F:transmembrane transporter activity"/>
    <property type="evidence" value="ECO:0007669"/>
    <property type="project" value="InterPro"/>
</dbReference>
<evidence type="ECO:0000256" key="6">
    <source>
        <dbReference type="ARBA" id="ARBA00023136"/>
    </source>
</evidence>
<evidence type="ECO:0000256" key="7">
    <source>
        <dbReference type="SAM" id="Phobius"/>
    </source>
</evidence>
<feature type="transmembrane region" description="Helical" evidence="7">
    <location>
        <begin position="204"/>
        <end position="223"/>
    </location>
</feature>
<dbReference type="GO" id="GO:0005886">
    <property type="term" value="C:plasma membrane"/>
    <property type="evidence" value="ECO:0007669"/>
    <property type="project" value="UniProtKB-SubCell"/>
</dbReference>
<keyword evidence="2" id="KW-0813">Transport</keyword>
<organism evidence="9 10">
    <name type="scientific">Loigolactobacillus bifermentans DSM 20003</name>
    <dbReference type="NCBI Taxonomy" id="1423726"/>
    <lineage>
        <taxon>Bacteria</taxon>
        <taxon>Bacillati</taxon>
        <taxon>Bacillota</taxon>
        <taxon>Bacilli</taxon>
        <taxon>Lactobacillales</taxon>
        <taxon>Lactobacillaceae</taxon>
        <taxon>Loigolactobacillus</taxon>
    </lineage>
</organism>
<dbReference type="Pfam" id="PF07690">
    <property type="entry name" value="MFS_1"/>
    <property type="match status" value="1"/>
</dbReference>
<keyword evidence="4 7" id="KW-0812">Transmembrane</keyword>
<keyword evidence="10" id="KW-1185">Reference proteome</keyword>
<dbReference type="InterPro" id="IPR004638">
    <property type="entry name" value="EmrB-like"/>
</dbReference>
<feature type="transmembrane region" description="Helical" evidence="7">
    <location>
        <begin position="338"/>
        <end position="356"/>
    </location>
</feature>
<feature type="transmembrane region" description="Helical" evidence="7">
    <location>
        <begin position="446"/>
        <end position="476"/>
    </location>
</feature>
<dbReference type="InterPro" id="IPR020846">
    <property type="entry name" value="MFS_dom"/>
</dbReference>
<dbReference type="RefSeq" id="WP_057903820.1">
    <property type="nucleotide sequence ID" value="NZ_AZDA01000021.1"/>
</dbReference>
<dbReference type="PROSITE" id="PS50850">
    <property type="entry name" value="MFS"/>
    <property type="match status" value="1"/>
</dbReference>
<dbReference type="InterPro" id="IPR036259">
    <property type="entry name" value="MFS_trans_sf"/>
</dbReference>
<dbReference type="PANTHER" id="PTHR42718:SF24">
    <property type="entry name" value="MAJOR FACILITATOR SUPERFAMILY (MFS) PROFILE DOMAIN-CONTAINING PROTEIN"/>
    <property type="match status" value="1"/>
</dbReference>
<feature type="transmembrane region" description="Helical" evidence="7">
    <location>
        <begin position="18"/>
        <end position="37"/>
    </location>
</feature>
<comment type="subcellular location">
    <subcellularLocation>
        <location evidence="1">Cell membrane</location>
        <topology evidence="1">Multi-pass membrane protein</topology>
    </subcellularLocation>
</comment>
<evidence type="ECO:0000313" key="10">
    <source>
        <dbReference type="Proteomes" id="UP000051461"/>
    </source>
</evidence>
<feature type="transmembrane region" description="Helical" evidence="7">
    <location>
        <begin position="272"/>
        <end position="293"/>
    </location>
</feature>
<dbReference type="CDD" id="cd17503">
    <property type="entry name" value="MFS_LmrB_MDR_like"/>
    <property type="match status" value="1"/>
</dbReference>
<feature type="transmembrane region" description="Helical" evidence="7">
    <location>
        <begin position="142"/>
        <end position="165"/>
    </location>
</feature>
<feature type="transmembrane region" description="Helical" evidence="7">
    <location>
        <begin position="110"/>
        <end position="135"/>
    </location>
</feature>
<evidence type="ECO:0000256" key="5">
    <source>
        <dbReference type="ARBA" id="ARBA00022989"/>
    </source>
</evidence>
<dbReference type="EMBL" id="AZDA01000021">
    <property type="protein sequence ID" value="KRK40123.1"/>
    <property type="molecule type" value="Genomic_DNA"/>
</dbReference>
<dbReference type="NCBIfam" id="TIGR00711">
    <property type="entry name" value="efflux_EmrB"/>
    <property type="match status" value="1"/>
</dbReference>
<evidence type="ECO:0000256" key="3">
    <source>
        <dbReference type="ARBA" id="ARBA00022475"/>
    </source>
</evidence>
<accession>A0A0R1H0H7</accession>
<dbReference type="SUPFAM" id="SSF103473">
    <property type="entry name" value="MFS general substrate transporter"/>
    <property type="match status" value="1"/>
</dbReference>
<feature type="transmembrane region" description="Helical" evidence="7">
    <location>
        <begin position="171"/>
        <end position="192"/>
    </location>
</feature>
<dbReference type="PRINTS" id="PR01036">
    <property type="entry name" value="TCRTETB"/>
</dbReference>
<sequence>MAKEQTLDANGKPYNRGLLLATVIVGTFATVLTQTILATAFPTLMKAFDISTSTVQWLTTGFLLVNGIMIPISAWLINRFSSKYLYIGAMTIFLIGTVICWQAPNFATLLIGRLIEAVGVGLSMPLMQTIALAIFPPERRGAAMGAAGLAIGLAPAIGPTLSGWVIDNYNWRMLFGMILPIAIIVIVASFFTLRKVLDTRREKLDILSVVLSTIGFGSLLYGFSEVGDKGWGDMIVIGGLVIGVVFIALFAWRQLTMEKPFLELRVFKTPAFTVATVLSSVVMMAMVGAEMVLPLYIQNVRGESAFHSGLILLPGALMMGVMSPITGQLFDRLGARRLAITGMLLLTIGTIPFIGLTKSTPLATIIVLYAVRMFGIAMVMMPVTTAGMNALSLDLISHGTAVNNTIRQVASSVGTAILISVLSNATKAQMPSKHVLHTLPLHYKTGAINAVLSGYHAAFIVASIFCIIGVIVTFFVKKTTQGPKVAGGDQ</sequence>
<comment type="caution">
    <text evidence="9">The sequence shown here is derived from an EMBL/GenBank/DDBJ whole genome shotgun (WGS) entry which is preliminary data.</text>
</comment>
<name>A0A0R1H0H7_9LACO</name>
<reference evidence="9 10" key="1">
    <citation type="journal article" date="2015" name="Genome Announc.">
        <title>Expanding the biotechnology potential of lactobacilli through comparative genomics of 213 strains and associated genera.</title>
        <authorList>
            <person name="Sun Z."/>
            <person name="Harris H.M."/>
            <person name="McCann A."/>
            <person name="Guo C."/>
            <person name="Argimon S."/>
            <person name="Zhang W."/>
            <person name="Yang X."/>
            <person name="Jeffery I.B."/>
            <person name="Cooney J.C."/>
            <person name="Kagawa T.F."/>
            <person name="Liu W."/>
            <person name="Song Y."/>
            <person name="Salvetti E."/>
            <person name="Wrobel A."/>
            <person name="Rasinkangas P."/>
            <person name="Parkhill J."/>
            <person name="Rea M.C."/>
            <person name="O'Sullivan O."/>
            <person name="Ritari J."/>
            <person name="Douillard F.P."/>
            <person name="Paul Ross R."/>
            <person name="Yang R."/>
            <person name="Briner A.E."/>
            <person name="Felis G.E."/>
            <person name="de Vos W.M."/>
            <person name="Barrangou R."/>
            <person name="Klaenhammer T.R."/>
            <person name="Caufield P.W."/>
            <person name="Cui Y."/>
            <person name="Zhang H."/>
            <person name="O'Toole P.W."/>
        </authorList>
    </citation>
    <scope>NUCLEOTIDE SEQUENCE [LARGE SCALE GENOMIC DNA]</scope>
    <source>
        <strain evidence="9 10">DSM 20003</strain>
    </source>
</reference>
<feature type="transmembrane region" description="Helical" evidence="7">
    <location>
        <begin position="235"/>
        <end position="252"/>
    </location>
</feature>
<proteinExistence type="predicted"/>
<feature type="transmembrane region" description="Helical" evidence="7">
    <location>
        <begin position="57"/>
        <end position="77"/>
    </location>
</feature>
<dbReference type="OrthoDB" id="9816041at2"/>
<feature type="transmembrane region" description="Helical" evidence="7">
    <location>
        <begin position="84"/>
        <end position="104"/>
    </location>
</feature>
<protein>
    <submittedName>
        <fullName evidence="9">Major facilitator superfamily permease</fullName>
    </submittedName>
</protein>
<dbReference type="PATRIC" id="fig|1423726.3.peg.1369"/>
<dbReference type="InterPro" id="IPR011701">
    <property type="entry name" value="MFS"/>
</dbReference>
<evidence type="ECO:0000259" key="8">
    <source>
        <dbReference type="PROSITE" id="PS50850"/>
    </source>
</evidence>
<feature type="transmembrane region" description="Helical" evidence="7">
    <location>
        <begin position="362"/>
        <end position="388"/>
    </location>
</feature>
<gene>
    <name evidence="9" type="ORF">FC07_GL001323</name>
</gene>
<feature type="domain" description="Major facilitator superfamily (MFS) profile" evidence="8">
    <location>
        <begin position="19"/>
        <end position="481"/>
    </location>
</feature>
<dbReference type="Gene3D" id="1.20.1250.20">
    <property type="entry name" value="MFS general substrate transporter like domains"/>
    <property type="match status" value="1"/>
</dbReference>
<feature type="transmembrane region" description="Helical" evidence="7">
    <location>
        <begin position="409"/>
        <end position="426"/>
    </location>
</feature>
<keyword evidence="5 7" id="KW-1133">Transmembrane helix</keyword>
<dbReference type="Proteomes" id="UP000051461">
    <property type="component" value="Unassembled WGS sequence"/>
</dbReference>
<dbReference type="STRING" id="1423726.FC07_GL001323"/>
<evidence type="ECO:0000256" key="1">
    <source>
        <dbReference type="ARBA" id="ARBA00004651"/>
    </source>
</evidence>
<evidence type="ECO:0000256" key="2">
    <source>
        <dbReference type="ARBA" id="ARBA00022448"/>
    </source>
</evidence>
<dbReference type="AlphaFoldDB" id="A0A0R1H0H7"/>
<dbReference type="Gene3D" id="1.20.1720.10">
    <property type="entry name" value="Multidrug resistance protein D"/>
    <property type="match status" value="1"/>
</dbReference>
<keyword evidence="6 7" id="KW-0472">Membrane</keyword>
<evidence type="ECO:0000256" key="4">
    <source>
        <dbReference type="ARBA" id="ARBA00022692"/>
    </source>
</evidence>
<keyword evidence="3" id="KW-1003">Cell membrane</keyword>